<proteinExistence type="inferred from homology"/>
<dbReference type="Gene3D" id="2.30.40.10">
    <property type="entry name" value="Urease, subunit C, domain 1"/>
    <property type="match status" value="1"/>
</dbReference>
<dbReference type="RefSeq" id="WP_092856732.1">
    <property type="nucleotide sequence ID" value="NZ_FOQH01000001.1"/>
</dbReference>
<dbReference type="GO" id="GO:0016810">
    <property type="term" value="F:hydrolase activity, acting on carbon-nitrogen (but not peptide) bonds"/>
    <property type="evidence" value="ECO:0007669"/>
    <property type="project" value="InterPro"/>
</dbReference>
<dbReference type="InterPro" id="IPR032466">
    <property type="entry name" value="Metal_Hydrolase"/>
</dbReference>
<dbReference type="EMBL" id="FOQH01000001">
    <property type="protein sequence ID" value="SFH62008.1"/>
    <property type="molecule type" value="Genomic_DNA"/>
</dbReference>
<keyword evidence="2" id="KW-0378">Hydrolase</keyword>
<dbReference type="InterPro" id="IPR006680">
    <property type="entry name" value="Amidohydro-rel"/>
</dbReference>
<dbReference type="Pfam" id="PF01979">
    <property type="entry name" value="Amidohydro_1"/>
    <property type="match status" value="1"/>
</dbReference>
<protein>
    <submittedName>
        <fullName evidence="4">Cytosine/adenosine deaminase</fullName>
    </submittedName>
</protein>
<evidence type="ECO:0000259" key="3">
    <source>
        <dbReference type="Pfam" id="PF01979"/>
    </source>
</evidence>
<name>A0A1I3BIA7_9RHOB</name>
<feature type="domain" description="Amidohydrolase-related" evidence="3">
    <location>
        <begin position="58"/>
        <end position="428"/>
    </location>
</feature>
<reference evidence="4 5" key="1">
    <citation type="submission" date="2016-10" db="EMBL/GenBank/DDBJ databases">
        <authorList>
            <person name="de Groot N.N."/>
        </authorList>
    </citation>
    <scope>NUCLEOTIDE SEQUENCE [LARGE SCALE GENOMIC DNA]</scope>
    <source>
        <strain evidence="4 5">CGMCC 1.11030</strain>
    </source>
</reference>
<dbReference type="SUPFAM" id="SSF51556">
    <property type="entry name" value="Metallo-dependent hydrolases"/>
    <property type="match status" value="1"/>
</dbReference>
<keyword evidence="5" id="KW-1185">Reference proteome</keyword>
<dbReference type="PANTHER" id="PTHR43794:SF11">
    <property type="entry name" value="AMIDOHYDROLASE-RELATED DOMAIN-CONTAINING PROTEIN"/>
    <property type="match status" value="1"/>
</dbReference>
<evidence type="ECO:0000313" key="4">
    <source>
        <dbReference type="EMBL" id="SFH62008.1"/>
    </source>
</evidence>
<comment type="similarity">
    <text evidence="1">Belongs to the metallo-dependent hydrolases superfamily. ATZ/TRZ family.</text>
</comment>
<sequence length="477" mass="52367">MPTTLVRNAAWAVVWDPARARQVYARDVDLAFTDDRIVHVGPDFEGEAETVIDGAGLMVMPGLVDIHAHPQSQPVQRGLREEHGVRHHYMTGLYERMQAFGGFTHEDMEAGFEAAACELLLSGVTTLCDIGALFPRWTELFVQSGLRGFLAPSFGSGTWKLEVDHRLDFAWNEQGGRDGLDAALAFIDGLAHEPSGRLTGVVSPSQIENCTGELLRDAFDAACERKVPYTFHAAQGVWEVQEMLRRHGRTPIQWANDLGVLAPGTILGHAMFLDRHSWIRWCTDEDLGILADSGTAVAHCPTPFSRYSHLMENFGDYVRAGVTMGIGTDCSPHNMIEEMRKVSTFARIAGRDVEATSLDQVFHAATVGGATALMRDDIGRLAPGMKADVVLVDLANPWMRPVHDPLRSLVFHAADRAVRDVFVDGRQVVADGQVLTLDAASACARLEEAQVRMMAGVPDRDHLGRTAEQIVPRSLPF</sequence>
<evidence type="ECO:0000256" key="1">
    <source>
        <dbReference type="ARBA" id="ARBA00006745"/>
    </source>
</evidence>
<dbReference type="InterPro" id="IPR011059">
    <property type="entry name" value="Metal-dep_hydrolase_composite"/>
</dbReference>
<dbReference type="STRING" id="1114924.SAMN05216258_101111"/>
<dbReference type="Gene3D" id="3.20.20.140">
    <property type="entry name" value="Metal-dependent hydrolases"/>
    <property type="match status" value="1"/>
</dbReference>
<organism evidence="4 5">
    <name type="scientific">Albimonas pacifica</name>
    <dbReference type="NCBI Taxonomy" id="1114924"/>
    <lineage>
        <taxon>Bacteria</taxon>
        <taxon>Pseudomonadati</taxon>
        <taxon>Pseudomonadota</taxon>
        <taxon>Alphaproteobacteria</taxon>
        <taxon>Rhodobacterales</taxon>
        <taxon>Paracoccaceae</taxon>
        <taxon>Albimonas</taxon>
    </lineage>
</organism>
<evidence type="ECO:0000313" key="5">
    <source>
        <dbReference type="Proteomes" id="UP000199377"/>
    </source>
</evidence>
<dbReference type="Proteomes" id="UP000199377">
    <property type="component" value="Unassembled WGS sequence"/>
</dbReference>
<dbReference type="OrthoDB" id="9796020at2"/>
<dbReference type="SUPFAM" id="SSF51338">
    <property type="entry name" value="Composite domain of metallo-dependent hydrolases"/>
    <property type="match status" value="1"/>
</dbReference>
<accession>A0A1I3BIA7</accession>
<evidence type="ECO:0000256" key="2">
    <source>
        <dbReference type="ARBA" id="ARBA00022801"/>
    </source>
</evidence>
<dbReference type="AlphaFoldDB" id="A0A1I3BIA7"/>
<dbReference type="InterPro" id="IPR050287">
    <property type="entry name" value="MTA/SAH_deaminase"/>
</dbReference>
<dbReference type="PANTHER" id="PTHR43794">
    <property type="entry name" value="AMINOHYDROLASE SSNA-RELATED"/>
    <property type="match status" value="1"/>
</dbReference>
<gene>
    <name evidence="4" type="ORF">SAMN05216258_101111</name>
</gene>